<dbReference type="AlphaFoldDB" id="A0A4Z0LC04"/>
<dbReference type="RefSeq" id="WP_135524628.1">
    <property type="nucleotide sequence ID" value="NZ_SRLH01000001.1"/>
</dbReference>
<accession>A0A4Z0LC04</accession>
<keyword evidence="2" id="KW-1185">Reference proteome</keyword>
<protein>
    <submittedName>
        <fullName evidence="1">Uncharacterized protein</fullName>
    </submittedName>
</protein>
<evidence type="ECO:0000313" key="1">
    <source>
        <dbReference type="EMBL" id="TGD59421.1"/>
    </source>
</evidence>
<dbReference type="OrthoDB" id="3078754at2"/>
<reference evidence="1 2" key="1">
    <citation type="submission" date="2019-04" db="EMBL/GenBank/DDBJ databases">
        <title>Flavobacterium sp. strain DS2-A Genome sequencing and assembly.</title>
        <authorList>
            <person name="Kim I."/>
        </authorList>
    </citation>
    <scope>NUCLEOTIDE SEQUENCE [LARGE SCALE GENOMIC DNA]</scope>
    <source>
        <strain evidence="1 2">DS2-A</strain>
    </source>
</reference>
<organism evidence="1 2">
    <name type="scientific">Flavobacterium humi</name>
    <dbReference type="NCBI Taxonomy" id="2562683"/>
    <lineage>
        <taxon>Bacteria</taxon>
        <taxon>Pseudomonadati</taxon>
        <taxon>Bacteroidota</taxon>
        <taxon>Flavobacteriia</taxon>
        <taxon>Flavobacteriales</taxon>
        <taxon>Flavobacteriaceae</taxon>
        <taxon>Flavobacterium</taxon>
    </lineage>
</organism>
<sequence length="300" mass="33938">MAIDFTITSNVLPNGRTAFSAQRINSGEAKFIIGYRTHYEGNLGLFNTTVTNGQVYKPEDHAARHGFWAYFIHPTAMAESQGSFKCLNTYDRAKFTFGFMQYAAHVPNGDFVSFFKKLLQLPVAREYFPKLALQNGRIFYKSNNGTFSQLESDHSTQALMDYLNPTLNDIETQERICAARFVHWTINDPQQTEIQVETAITLYKENMKALDSRFDLHHAPAYVCAMICDIRHQGRSKNDRIAAALNTNGNYQKAFSNLCTIGETNYKPRINTVKNTLAKLTDQGLFSMKYDAGSGEFIPA</sequence>
<evidence type="ECO:0000313" key="2">
    <source>
        <dbReference type="Proteomes" id="UP000297407"/>
    </source>
</evidence>
<name>A0A4Z0LC04_9FLAO</name>
<dbReference type="Proteomes" id="UP000297407">
    <property type="component" value="Unassembled WGS sequence"/>
</dbReference>
<gene>
    <name evidence="1" type="ORF">E4635_00355</name>
</gene>
<proteinExistence type="predicted"/>
<comment type="caution">
    <text evidence="1">The sequence shown here is derived from an EMBL/GenBank/DDBJ whole genome shotgun (WGS) entry which is preliminary data.</text>
</comment>
<dbReference type="EMBL" id="SRLH01000001">
    <property type="protein sequence ID" value="TGD59421.1"/>
    <property type="molecule type" value="Genomic_DNA"/>
</dbReference>